<organism evidence="1">
    <name type="scientific">marine sediment metagenome</name>
    <dbReference type="NCBI Taxonomy" id="412755"/>
    <lineage>
        <taxon>unclassified sequences</taxon>
        <taxon>metagenomes</taxon>
        <taxon>ecological metagenomes</taxon>
    </lineage>
</organism>
<sequence length="43" mass="5056">DRFLIIDNETVYHIGASLKDLGKKWFAFSKMELDPTEMIKKLI</sequence>
<feature type="non-terminal residue" evidence="1">
    <location>
        <position position="1"/>
    </location>
</feature>
<name>X1H4S9_9ZZZZ</name>
<comment type="caution">
    <text evidence="1">The sequence shown here is derived from an EMBL/GenBank/DDBJ whole genome shotgun (WGS) entry which is preliminary data.</text>
</comment>
<proteinExistence type="predicted"/>
<evidence type="ECO:0008006" key="2">
    <source>
        <dbReference type="Google" id="ProtNLM"/>
    </source>
</evidence>
<reference evidence="1" key="1">
    <citation type="journal article" date="2014" name="Front. Microbiol.">
        <title>High frequency of phylogenetically diverse reductive dehalogenase-homologous genes in deep subseafloor sedimentary metagenomes.</title>
        <authorList>
            <person name="Kawai M."/>
            <person name="Futagami T."/>
            <person name="Toyoda A."/>
            <person name="Takaki Y."/>
            <person name="Nishi S."/>
            <person name="Hori S."/>
            <person name="Arai W."/>
            <person name="Tsubouchi T."/>
            <person name="Morono Y."/>
            <person name="Uchiyama I."/>
            <person name="Ito T."/>
            <person name="Fujiyama A."/>
            <person name="Inagaki F."/>
            <person name="Takami H."/>
        </authorList>
    </citation>
    <scope>NUCLEOTIDE SEQUENCE</scope>
    <source>
        <strain evidence="1">Expedition CK06-06</strain>
    </source>
</reference>
<accession>X1H4S9</accession>
<evidence type="ECO:0000313" key="1">
    <source>
        <dbReference type="EMBL" id="GAH52080.1"/>
    </source>
</evidence>
<protein>
    <recommendedName>
        <fullName evidence="2">DNA-binding protein</fullName>
    </recommendedName>
</protein>
<gene>
    <name evidence="1" type="ORF">S03H2_33964</name>
</gene>
<dbReference type="AlphaFoldDB" id="X1H4S9"/>
<dbReference type="EMBL" id="BARU01020707">
    <property type="protein sequence ID" value="GAH52080.1"/>
    <property type="molecule type" value="Genomic_DNA"/>
</dbReference>